<gene>
    <name evidence="2" type="ORF">IAA55_02510</name>
</gene>
<proteinExistence type="predicted"/>
<feature type="transmembrane region" description="Helical" evidence="1">
    <location>
        <begin position="39"/>
        <end position="58"/>
    </location>
</feature>
<dbReference type="AlphaFoldDB" id="A0A9D1E840"/>
<feature type="transmembrane region" description="Helical" evidence="1">
    <location>
        <begin position="64"/>
        <end position="83"/>
    </location>
</feature>
<protein>
    <submittedName>
        <fullName evidence="2">Sigma-E processing peptidase SpoIIGA</fullName>
    </submittedName>
</protein>
<organism evidence="2 3">
    <name type="scientific">Candidatus Pullilachnospira gallistercoris</name>
    <dbReference type="NCBI Taxonomy" id="2840911"/>
    <lineage>
        <taxon>Bacteria</taxon>
        <taxon>Bacillati</taxon>
        <taxon>Bacillota</taxon>
        <taxon>Clostridia</taxon>
        <taxon>Lachnospirales</taxon>
        <taxon>Lachnospiraceae</taxon>
        <taxon>Lachnospiraceae incertae sedis</taxon>
        <taxon>Candidatus Pullilachnospira</taxon>
    </lineage>
</organism>
<dbReference type="GO" id="GO:0006508">
    <property type="term" value="P:proteolysis"/>
    <property type="evidence" value="ECO:0007669"/>
    <property type="project" value="InterPro"/>
</dbReference>
<keyword evidence="1" id="KW-1133">Transmembrane helix</keyword>
<keyword evidence="1" id="KW-0812">Transmembrane</keyword>
<name>A0A9D1E840_9FIRM</name>
<keyword evidence="1" id="KW-0472">Membrane</keyword>
<dbReference type="GO" id="GO:0030436">
    <property type="term" value="P:asexual sporulation"/>
    <property type="evidence" value="ECO:0007669"/>
    <property type="project" value="InterPro"/>
</dbReference>
<evidence type="ECO:0000256" key="1">
    <source>
        <dbReference type="SAM" id="Phobius"/>
    </source>
</evidence>
<feature type="transmembrane region" description="Helical" evidence="1">
    <location>
        <begin position="95"/>
        <end position="117"/>
    </location>
</feature>
<comment type="caution">
    <text evidence="2">The sequence shown here is derived from an EMBL/GenBank/DDBJ whole genome shotgun (WGS) entry which is preliminary data.</text>
</comment>
<accession>A0A9D1E840</accession>
<evidence type="ECO:0000313" key="2">
    <source>
        <dbReference type="EMBL" id="HIR70135.1"/>
    </source>
</evidence>
<reference evidence="2" key="2">
    <citation type="journal article" date="2021" name="PeerJ">
        <title>Extensive microbial diversity within the chicken gut microbiome revealed by metagenomics and culture.</title>
        <authorList>
            <person name="Gilroy R."/>
            <person name="Ravi A."/>
            <person name="Getino M."/>
            <person name="Pursley I."/>
            <person name="Horton D.L."/>
            <person name="Alikhan N.F."/>
            <person name="Baker D."/>
            <person name="Gharbi K."/>
            <person name="Hall N."/>
            <person name="Watson M."/>
            <person name="Adriaenssens E.M."/>
            <person name="Foster-Nyarko E."/>
            <person name="Jarju S."/>
            <person name="Secka A."/>
            <person name="Antonio M."/>
            <person name="Oren A."/>
            <person name="Chaudhuri R.R."/>
            <person name="La Ragione R."/>
            <person name="Hildebrand F."/>
            <person name="Pallen M.J."/>
        </authorList>
    </citation>
    <scope>NUCLEOTIDE SEQUENCE</scope>
    <source>
        <strain evidence="2">ChiSjej5B23-6657</strain>
    </source>
</reference>
<evidence type="ECO:0000313" key="3">
    <source>
        <dbReference type="Proteomes" id="UP000823912"/>
    </source>
</evidence>
<feature type="transmembrane region" description="Helical" evidence="1">
    <location>
        <begin position="6"/>
        <end position="27"/>
    </location>
</feature>
<dbReference type="Pfam" id="PF03419">
    <property type="entry name" value="Peptidase_U4"/>
    <property type="match status" value="1"/>
</dbReference>
<dbReference type="EMBL" id="DVHM01000041">
    <property type="protein sequence ID" value="HIR70135.1"/>
    <property type="molecule type" value="Genomic_DNA"/>
</dbReference>
<feature type="transmembrane region" description="Helical" evidence="1">
    <location>
        <begin position="123"/>
        <end position="141"/>
    </location>
</feature>
<sequence length="261" mass="29639">MGTIYAVYLDVFLMQNFLLDGICLLGVKVLAREKRRFGYLRLFFGALAGTILGTVVFFTVHSFWLYQILILALVQPLTVYIALRPGHWKLFGKELLCCFALYFLLGGILQFLLGYTGNAVWELLPWAVILFAGSILALHFLEKRRWKFCRCTLIAGEKRGVMRAMADSGNSLREPYTKRPVSIVSGEWKERLGISQEEIRLVPYRTVAGDGELMEVATVPMMLLERQGQVREVPSAVIGFVEPEVFAGKSYGMILHREYIN</sequence>
<dbReference type="GO" id="GO:0004190">
    <property type="term" value="F:aspartic-type endopeptidase activity"/>
    <property type="evidence" value="ECO:0007669"/>
    <property type="project" value="InterPro"/>
</dbReference>
<dbReference type="InterPro" id="IPR005081">
    <property type="entry name" value="SpoIIGA"/>
</dbReference>
<dbReference type="Proteomes" id="UP000823912">
    <property type="component" value="Unassembled WGS sequence"/>
</dbReference>
<reference evidence="2" key="1">
    <citation type="submission" date="2020-10" db="EMBL/GenBank/DDBJ databases">
        <authorList>
            <person name="Gilroy R."/>
        </authorList>
    </citation>
    <scope>NUCLEOTIDE SEQUENCE</scope>
    <source>
        <strain evidence="2">ChiSjej5B23-6657</strain>
    </source>
</reference>